<evidence type="ECO:0000259" key="2">
    <source>
        <dbReference type="Pfam" id="PF01636"/>
    </source>
</evidence>
<evidence type="ECO:0000313" key="4">
    <source>
        <dbReference type="Proteomes" id="UP000198703"/>
    </source>
</evidence>
<reference evidence="3 4" key="1">
    <citation type="submission" date="2016-10" db="EMBL/GenBank/DDBJ databases">
        <authorList>
            <person name="de Groot N.N."/>
        </authorList>
    </citation>
    <scope>NUCLEOTIDE SEQUENCE [LARGE SCALE GENOMIC DNA]</scope>
    <source>
        <strain evidence="3 4">DSM 15345</strain>
    </source>
</reference>
<evidence type="ECO:0000256" key="1">
    <source>
        <dbReference type="SAM" id="MobiDB-lite"/>
    </source>
</evidence>
<dbReference type="InterPro" id="IPR041726">
    <property type="entry name" value="ACAD10_11_N"/>
</dbReference>
<dbReference type="InterPro" id="IPR011009">
    <property type="entry name" value="Kinase-like_dom_sf"/>
</dbReference>
<name>A0A1H3X0U0_9RHOB</name>
<dbReference type="AlphaFoldDB" id="A0A1H3X0U0"/>
<dbReference type="PANTHER" id="PTHR47829:SF1">
    <property type="entry name" value="HAD FAMILY PHOSPHATASE"/>
    <property type="match status" value="1"/>
</dbReference>
<protein>
    <submittedName>
        <fullName evidence="3">Predicted kinase, aminoglycoside phosphotransferase (APT) family</fullName>
    </submittedName>
</protein>
<accession>A0A1H3X0U0</accession>
<dbReference type="Gene3D" id="3.90.1200.10">
    <property type="match status" value="1"/>
</dbReference>
<dbReference type="RefSeq" id="WP_093248573.1">
    <property type="nucleotide sequence ID" value="NZ_FNQM01000002.1"/>
</dbReference>
<dbReference type="OrthoDB" id="3806873at2"/>
<dbReference type="SUPFAM" id="SSF56112">
    <property type="entry name" value="Protein kinase-like (PK-like)"/>
    <property type="match status" value="1"/>
</dbReference>
<proteinExistence type="predicted"/>
<dbReference type="Proteomes" id="UP000198703">
    <property type="component" value="Unassembled WGS sequence"/>
</dbReference>
<dbReference type="InterPro" id="IPR002575">
    <property type="entry name" value="Aminoglycoside_PTrfase"/>
</dbReference>
<sequence length="361" mass="38446">MNGRDAAGARPCDDGGAGDLGPPRAGETLDVERLGAWLRANVAGLEGAPSLRQFRGGYANLTYELRFAERAVVVRRPPHGPLPRGAHDMARERAVLAGLSPRYRPAPAPLAYCDDPGVIGAAFLVMERREGVVVRRAFPPELADCAAVERRTAFALMDALADLHAIDPVEVGLGGLGRPDGFAARQVAGWARRWETARDRDVPAFDRVAARLAAGAPAPLGVSVLHNDPKLDNCMFAPGAPDRVRSMFDWDMATLGDPLVDLGVALGYFAADRGAWGGMFSATTVSGDYPSQEELADRYLARAGLPVADVAWATAFGLWKTAVVLQQIYARWLAGATSDARFEGLGPRVPELIEKAEAALG</sequence>
<dbReference type="Pfam" id="PF01636">
    <property type="entry name" value="APH"/>
    <property type="match status" value="1"/>
</dbReference>
<feature type="domain" description="Aminoglycoside phosphotransferase" evidence="2">
    <location>
        <begin position="51"/>
        <end position="282"/>
    </location>
</feature>
<dbReference type="EMBL" id="FNQM01000002">
    <property type="protein sequence ID" value="SDZ93019.1"/>
    <property type="molecule type" value="Genomic_DNA"/>
</dbReference>
<dbReference type="Gene3D" id="3.30.200.20">
    <property type="entry name" value="Phosphorylase Kinase, domain 1"/>
    <property type="match status" value="1"/>
</dbReference>
<keyword evidence="3" id="KW-0418">Kinase</keyword>
<organism evidence="3 4">
    <name type="scientific">Rubrimonas cliftonensis</name>
    <dbReference type="NCBI Taxonomy" id="89524"/>
    <lineage>
        <taxon>Bacteria</taxon>
        <taxon>Pseudomonadati</taxon>
        <taxon>Pseudomonadota</taxon>
        <taxon>Alphaproteobacteria</taxon>
        <taxon>Rhodobacterales</taxon>
        <taxon>Paracoccaceae</taxon>
        <taxon>Rubrimonas</taxon>
    </lineage>
</organism>
<dbReference type="GO" id="GO:0016301">
    <property type="term" value="F:kinase activity"/>
    <property type="evidence" value="ECO:0007669"/>
    <property type="project" value="UniProtKB-KW"/>
</dbReference>
<dbReference type="STRING" id="89524.SAMN05444370_102225"/>
<gene>
    <name evidence="3" type="ORF">SAMN05444370_102225</name>
</gene>
<keyword evidence="3" id="KW-0808">Transferase</keyword>
<dbReference type="CDD" id="cd05154">
    <property type="entry name" value="ACAD10_11_N-like"/>
    <property type="match status" value="1"/>
</dbReference>
<keyword evidence="4" id="KW-1185">Reference proteome</keyword>
<evidence type="ECO:0000313" key="3">
    <source>
        <dbReference type="EMBL" id="SDZ93019.1"/>
    </source>
</evidence>
<dbReference type="PANTHER" id="PTHR47829">
    <property type="entry name" value="HYDROLASE, PUTATIVE (AFU_ORTHOLOGUE AFUA_1G12880)-RELATED"/>
    <property type="match status" value="1"/>
</dbReference>
<dbReference type="InterPro" id="IPR052898">
    <property type="entry name" value="ACAD10-like"/>
</dbReference>
<feature type="region of interest" description="Disordered" evidence="1">
    <location>
        <begin position="1"/>
        <end position="26"/>
    </location>
</feature>